<dbReference type="GO" id="GO:0009279">
    <property type="term" value="C:cell outer membrane"/>
    <property type="evidence" value="ECO:0007669"/>
    <property type="project" value="UniProtKB-SubCell"/>
</dbReference>
<dbReference type="AlphaFoldDB" id="A0A1G5FVB4"/>
<dbReference type="SUPFAM" id="SSF56935">
    <property type="entry name" value="Porins"/>
    <property type="match status" value="1"/>
</dbReference>
<evidence type="ECO:0000256" key="5">
    <source>
        <dbReference type="ARBA" id="ARBA00022729"/>
    </source>
</evidence>
<keyword evidence="6 11" id="KW-0798">TonB box</keyword>
<evidence type="ECO:0000256" key="1">
    <source>
        <dbReference type="ARBA" id="ARBA00004571"/>
    </source>
</evidence>
<dbReference type="Pfam" id="PF00593">
    <property type="entry name" value="TonB_dep_Rec_b-barrel"/>
    <property type="match status" value="1"/>
</dbReference>
<keyword evidence="5 12" id="KW-0732">Signal</keyword>
<dbReference type="GO" id="GO:0015344">
    <property type="term" value="F:siderophore uptake transmembrane transporter activity"/>
    <property type="evidence" value="ECO:0007669"/>
    <property type="project" value="TreeGrafter"/>
</dbReference>
<dbReference type="PANTHER" id="PTHR30069:SF29">
    <property type="entry name" value="HEMOGLOBIN AND HEMOGLOBIN-HAPTOGLOBIN-BINDING PROTEIN 1-RELATED"/>
    <property type="match status" value="1"/>
</dbReference>
<evidence type="ECO:0000313" key="16">
    <source>
        <dbReference type="Proteomes" id="UP000198870"/>
    </source>
</evidence>
<keyword evidence="2 10" id="KW-0813">Transport</keyword>
<keyword evidence="4 10" id="KW-0812">Transmembrane</keyword>
<dbReference type="Pfam" id="PF07715">
    <property type="entry name" value="Plug"/>
    <property type="match status" value="1"/>
</dbReference>
<dbReference type="Proteomes" id="UP000198870">
    <property type="component" value="Unassembled WGS sequence"/>
</dbReference>
<protein>
    <submittedName>
        <fullName evidence="15">Iron complex outermembrane recepter protein</fullName>
    </submittedName>
</protein>
<dbReference type="InterPro" id="IPR039426">
    <property type="entry name" value="TonB-dep_rcpt-like"/>
</dbReference>
<evidence type="ECO:0000256" key="8">
    <source>
        <dbReference type="ARBA" id="ARBA00023170"/>
    </source>
</evidence>
<name>A0A1G5FVB4_9BACT</name>
<evidence type="ECO:0000256" key="2">
    <source>
        <dbReference type="ARBA" id="ARBA00022448"/>
    </source>
</evidence>
<comment type="similarity">
    <text evidence="10 11">Belongs to the TonB-dependent receptor family.</text>
</comment>
<evidence type="ECO:0000256" key="11">
    <source>
        <dbReference type="RuleBase" id="RU003357"/>
    </source>
</evidence>
<evidence type="ECO:0000259" key="13">
    <source>
        <dbReference type="Pfam" id="PF00593"/>
    </source>
</evidence>
<evidence type="ECO:0000256" key="7">
    <source>
        <dbReference type="ARBA" id="ARBA00023136"/>
    </source>
</evidence>
<evidence type="ECO:0000259" key="14">
    <source>
        <dbReference type="Pfam" id="PF07715"/>
    </source>
</evidence>
<keyword evidence="7 10" id="KW-0472">Membrane</keyword>
<dbReference type="STRING" id="419481.SAMN05216233_10918"/>
<keyword evidence="3 10" id="KW-1134">Transmembrane beta strand</keyword>
<dbReference type="CDD" id="cd01347">
    <property type="entry name" value="ligand_gated_channel"/>
    <property type="match status" value="1"/>
</dbReference>
<dbReference type="EMBL" id="FMUX01000009">
    <property type="protein sequence ID" value="SCY43186.1"/>
    <property type="molecule type" value="Genomic_DNA"/>
</dbReference>
<dbReference type="InterPro" id="IPR012910">
    <property type="entry name" value="Plug_dom"/>
</dbReference>
<evidence type="ECO:0000256" key="10">
    <source>
        <dbReference type="PROSITE-ProRule" id="PRU01360"/>
    </source>
</evidence>
<comment type="subcellular location">
    <subcellularLocation>
        <location evidence="1 10">Cell outer membrane</location>
        <topology evidence="1 10">Multi-pass membrane protein</topology>
    </subcellularLocation>
</comment>
<feature type="domain" description="TonB-dependent receptor plug" evidence="14">
    <location>
        <begin position="50"/>
        <end position="157"/>
    </location>
</feature>
<evidence type="ECO:0000256" key="9">
    <source>
        <dbReference type="ARBA" id="ARBA00023237"/>
    </source>
</evidence>
<keyword evidence="9 10" id="KW-0998">Cell outer membrane</keyword>
<feature type="signal peptide" evidence="12">
    <location>
        <begin position="1"/>
        <end position="27"/>
    </location>
</feature>
<sequence length="637" mass="70013">MLKRHVKHLACTGVAAIVLCSAGVVSAGTAAGESLNEVVVTAERFPTGEKETPRFVTMYSSEELMETGADNLAQALRRKGGFSYKSFGPQGVSFGGMNSEITARGVSKGTLILVNGCPVQGAAGQGYDLDMIPLEQIERVEVMKGAASTLYGADAMACVVNIITKKNAKSTRASVAVEAGSHGHRTASAEVSSPRVNVGVSYAHLDAVDKISQATYPNSTKSIGYSYARDAVDSGGLNLNATLADGLHFDYLGSISTTGYTKNKDTGVVDKETDQEHVKHFADLRFEKEHVKLKAFGYLDQLDREERTSKGLTDESNKNYNYGVQGDYRASLGGVELTTGADYVYRGADYDEKYGRHHRDDVSVFVQAKRDFFESLTVVLGFREQLIYGDCDNKDYDIFLPSAGVTYRVSPGLNFFANAGKAFKAPTFNDLYYKGDALTGNPDLDPESGWTYEGGVKYDNDYMRVRLAGFHMTYEDKIETMTVGKDTTKFNAGDYESTGVEWETSFYPFVNQASFLDAVSLDMAGYLADTTAEDTDGEEYQAAPEFQTSVGASYITEPLVLNLNIDILRERERDLPSYNPVNFAGKLACWKGYLTFGVDNMFDETVVTWGDNTPGKKKNYEYYDLGRTYKLGYEMRF</sequence>
<dbReference type="Gene3D" id="2.170.130.10">
    <property type="entry name" value="TonB-dependent receptor, plug domain"/>
    <property type="match status" value="1"/>
</dbReference>
<evidence type="ECO:0000313" key="15">
    <source>
        <dbReference type="EMBL" id="SCY43186.1"/>
    </source>
</evidence>
<organism evidence="15 16">
    <name type="scientific">Desulfoluna spongiiphila</name>
    <dbReference type="NCBI Taxonomy" id="419481"/>
    <lineage>
        <taxon>Bacteria</taxon>
        <taxon>Pseudomonadati</taxon>
        <taxon>Thermodesulfobacteriota</taxon>
        <taxon>Desulfobacteria</taxon>
        <taxon>Desulfobacterales</taxon>
        <taxon>Desulfolunaceae</taxon>
        <taxon>Desulfoluna</taxon>
    </lineage>
</organism>
<dbReference type="GO" id="GO:0044718">
    <property type="term" value="P:siderophore transmembrane transport"/>
    <property type="evidence" value="ECO:0007669"/>
    <property type="project" value="TreeGrafter"/>
</dbReference>
<dbReference type="InterPro" id="IPR036942">
    <property type="entry name" value="Beta-barrel_TonB_sf"/>
</dbReference>
<proteinExistence type="inferred from homology"/>
<dbReference type="Gene3D" id="2.40.170.20">
    <property type="entry name" value="TonB-dependent receptor, beta-barrel domain"/>
    <property type="match status" value="1"/>
</dbReference>
<dbReference type="InterPro" id="IPR000531">
    <property type="entry name" value="Beta-barrel_TonB"/>
</dbReference>
<reference evidence="15 16" key="1">
    <citation type="submission" date="2016-10" db="EMBL/GenBank/DDBJ databases">
        <authorList>
            <person name="de Groot N.N."/>
        </authorList>
    </citation>
    <scope>NUCLEOTIDE SEQUENCE [LARGE SCALE GENOMIC DNA]</scope>
    <source>
        <strain evidence="15 16">AA1</strain>
    </source>
</reference>
<dbReference type="InterPro" id="IPR037066">
    <property type="entry name" value="Plug_dom_sf"/>
</dbReference>
<evidence type="ECO:0000256" key="12">
    <source>
        <dbReference type="SAM" id="SignalP"/>
    </source>
</evidence>
<dbReference type="PROSITE" id="PS52016">
    <property type="entry name" value="TONB_DEPENDENT_REC_3"/>
    <property type="match status" value="1"/>
</dbReference>
<dbReference type="PANTHER" id="PTHR30069">
    <property type="entry name" value="TONB-DEPENDENT OUTER MEMBRANE RECEPTOR"/>
    <property type="match status" value="1"/>
</dbReference>
<evidence type="ECO:0000256" key="3">
    <source>
        <dbReference type="ARBA" id="ARBA00022452"/>
    </source>
</evidence>
<accession>A0A1G5FVB4</accession>
<dbReference type="RefSeq" id="WP_175469739.1">
    <property type="nucleotide sequence ID" value="NZ_FMUX01000009.1"/>
</dbReference>
<evidence type="ECO:0000256" key="6">
    <source>
        <dbReference type="ARBA" id="ARBA00023077"/>
    </source>
</evidence>
<keyword evidence="16" id="KW-1185">Reference proteome</keyword>
<gene>
    <name evidence="15" type="ORF">SAMN05216233_10918</name>
</gene>
<keyword evidence="8" id="KW-0675">Receptor</keyword>
<feature type="domain" description="TonB-dependent receptor-like beta-barrel" evidence="13">
    <location>
        <begin position="214"/>
        <end position="630"/>
    </location>
</feature>
<evidence type="ECO:0000256" key="4">
    <source>
        <dbReference type="ARBA" id="ARBA00022692"/>
    </source>
</evidence>
<feature type="chain" id="PRO_5011723565" evidence="12">
    <location>
        <begin position="28"/>
        <end position="637"/>
    </location>
</feature>